<evidence type="ECO:0000256" key="8">
    <source>
        <dbReference type="ARBA" id="ARBA00022777"/>
    </source>
</evidence>
<feature type="active site" description="Phosphocysteine intermediate; for EIIB activity" evidence="11">
    <location>
        <position position="468"/>
    </location>
</feature>
<dbReference type="InterPro" id="IPR036878">
    <property type="entry name" value="Glu_permease_IIB"/>
</dbReference>
<keyword evidence="4" id="KW-0762">Sugar transport</keyword>
<organism evidence="15 16">
    <name type="scientific">Enterovibrio norvegicus</name>
    <dbReference type="NCBI Taxonomy" id="188144"/>
    <lineage>
        <taxon>Bacteria</taxon>
        <taxon>Pseudomonadati</taxon>
        <taxon>Pseudomonadota</taxon>
        <taxon>Gammaproteobacteria</taxon>
        <taxon>Vibrionales</taxon>
        <taxon>Vibrionaceae</taxon>
        <taxon>Enterovibrio</taxon>
    </lineage>
</organism>
<dbReference type="InterPro" id="IPR013013">
    <property type="entry name" value="PTS_EIIC_1"/>
</dbReference>
<keyword evidence="5 15" id="KW-0808">Transferase</keyword>
<evidence type="ECO:0000256" key="1">
    <source>
        <dbReference type="ARBA" id="ARBA00004651"/>
    </source>
</evidence>
<feature type="transmembrane region" description="Helical" evidence="12">
    <location>
        <begin position="96"/>
        <end position="116"/>
    </location>
</feature>
<feature type="transmembrane region" description="Helical" evidence="12">
    <location>
        <begin position="319"/>
        <end position="336"/>
    </location>
</feature>
<evidence type="ECO:0000256" key="6">
    <source>
        <dbReference type="ARBA" id="ARBA00022683"/>
    </source>
</evidence>
<keyword evidence="2" id="KW-0813">Transport</keyword>
<comment type="caution">
    <text evidence="15">The sequence shown here is derived from an EMBL/GenBank/DDBJ whole genome shotgun (WGS) entry which is preliminary data.</text>
</comment>
<dbReference type="Gene3D" id="3.30.1360.60">
    <property type="entry name" value="Glucose permease domain IIB"/>
    <property type="match status" value="1"/>
</dbReference>
<dbReference type="NCBIfam" id="TIGR02004">
    <property type="entry name" value="PTS-IIBC-malX"/>
    <property type="match status" value="1"/>
</dbReference>
<protein>
    <submittedName>
        <fullName evidence="15">Maltose/glucose-specific PTS transporter subunit IIBC</fullName>
        <ecNumber evidence="15">2.7.1.-</ecNumber>
    </submittedName>
</protein>
<dbReference type="CDD" id="cd00212">
    <property type="entry name" value="PTS_IIB_glc"/>
    <property type="match status" value="1"/>
</dbReference>
<proteinExistence type="predicted"/>
<dbReference type="PROSITE" id="PS51103">
    <property type="entry name" value="PTS_EIIC_TYPE_1"/>
    <property type="match status" value="1"/>
</dbReference>
<feature type="domain" description="PTS EIIB type-1" evidence="13">
    <location>
        <begin position="446"/>
        <end position="527"/>
    </location>
</feature>
<feature type="domain" description="PTS EIIC type-1" evidence="14">
    <location>
        <begin position="9"/>
        <end position="429"/>
    </location>
</feature>
<evidence type="ECO:0000313" key="15">
    <source>
        <dbReference type="EMBL" id="MEZ8082957.1"/>
    </source>
</evidence>
<dbReference type="GO" id="GO:0016740">
    <property type="term" value="F:transferase activity"/>
    <property type="evidence" value="ECO:0007669"/>
    <property type="project" value="UniProtKB-KW"/>
</dbReference>
<dbReference type="InterPro" id="IPR011301">
    <property type="entry name" value="PTS_Mal/Glc-sp_IIBC_component"/>
</dbReference>
<dbReference type="InterPro" id="IPR018113">
    <property type="entry name" value="PTrfase_EIIB_Cys"/>
</dbReference>
<evidence type="ECO:0000256" key="2">
    <source>
        <dbReference type="ARBA" id="ARBA00022448"/>
    </source>
</evidence>
<dbReference type="EC" id="2.7.1.-" evidence="15"/>
<dbReference type="InterPro" id="IPR003352">
    <property type="entry name" value="PTS_EIIC"/>
</dbReference>
<reference evidence="15 16" key="1">
    <citation type="submission" date="2024-06" db="EMBL/GenBank/DDBJ databases">
        <authorList>
            <person name="Steensen K."/>
            <person name="Seneca J."/>
            <person name="Bartlau N."/>
            <person name="Yu A.X."/>
            <person name="Polz M.F."/>
        </authorList>
    </citation>
    <scope>NUCLEOTIDE SEQUENCE [LARGE SCALE GENOMIC DNA]</scope>
    <source>
        <strain evidence="15 16">1F260</strain>
    </source>
</reference>
<feature type="transmembrane region" description="Helical" evidence="12">
    <location>
        <begin position="69"/>
        <end position="89"/>
    </location>
</feature>
<dbReference type="Pfam" id="PF00367">
    <property type="entry name" value="PTS_EIIB"/>
    <property type="match status" value="1"/>
</dbReference>
<keyword evidence="9 12" id="KW-1133">Transmembrane helix</keyword>
<name>A0ABV4L5H6_9GAMM</name>
<dbReference type="PANTHER" id="PTHR30009:SF20">
    <property type="entry name" value="PTS SYSTEM GLUCOSE-SPECIFIC EIICB COMPONENT-RELATED"/>
    <property type="match status" value="1"/>
</dbReference>
<feature type="transmembrane region" description="Helical" evidence="12">
    <location>
        <begin position="342"/>
        <end position="367"/>
    </location>
</feature>
<accession>A0ABV4L5H6</accession>
<keyword evidence="3" id="KW-1003">Cell membrane</keyword>
<evidence type="ECO:0000256" key="9">
    <source>
        <dbReference type="ARBA" id="ARBA00022989"/>
    </source>
</evidence>
<dbReference type="SUPFAM" id="SSF55604">
    <property type="entry name" value="Glucose permease domain IIB"/>
    <property type="match status" value="1"/>
</dbReference>
<dbReference type="Pfam" id="PF02378">
    <property type="entry name" value="PTS_EIIC"/>
    <property type="match status" value="1"/>
</dbReference>
<comment type="subcellular location">
    <subcellularLocation>
        <location evidence="1">Cell membrane</location>
        <topology evidence="1">Multi-pass membrane protein</topology>
    </subcellularLocation>
</comment>
<dbReference type="PANTHER" id="PTHR30009">
    <property type="entry name" value="CYTOCHROME C-TYPE SYNTHESIS PROTEIN AND PTS TRANSMEMBRANE COMPONENT"/>
    <property type="match status" value="1"/>
</dbReference>
<dbReference type="Proteomes" id="UP001569154">
    <property type="component" value="Unassembled WGS sequence"/>
</dbReference>
<evidence type="ECO:0000256" key="4">
    <source>
        <dbReference type="ARBA" id="ARBA00022597"/>
    </source>
</evidence>
<keyword evidence="6" id="KW-0598">Phosphotransferase system</keyword>
<sequence>MTNKAATKSTMWEFLQSLGKTFMLPVALLAFSGILLGVGSSLSSSAIREAIPFLDNTLLQYLFMWMTKIGLVAFIYLPVMFAIAIPLGLAREEKGVAAFAGFVGYAAFNLAINFYLTVANVLGDPAASKAYGVKSIIGIESIDTGILGAVLVGIIVAKLHIRFYTFKMPDALAFFGGARFVPIISAITLGVVGVLIPFVWPYFAAGINGIGNLIASAGAFGPMLFGTGERLLLPIGLHHILVALVRFTEAGGTMAVCGETVSGALNIFYSELACAETNGFTPEVTAFLSQGKMPAFLGGLPGAALAMYHCAKPENRSKIKALLISGVVACVVGGITEPLEFLFLFVAPALYFIHAILTGIGFMVMGLLDVTIGNTDGNIIDFLVFGVLQGTATKWYLVPVVAAAWFAVYYGVFKFAILKFNLKTPGREVDTAEVDSELEAAFINESGKGAAILKALGGKDNITSLDNCITRLRLTVDNMDLVDADKLKAYGALGVVKLDAHSLQVVIGTQVHLVKNEMQALMTATAS</sequence>
<keyword evidence="10 12" id="KW-0472">Membrane</keyword>
<evidence type="ECO:0000256" key="5">
    <source>
        <dbReference type="ARBA" id="ARBA00022679"/>
    </source>
</evidence>
<evidence type="ECO:0000259" key="14">
    <source>
        <dbReference type="PROSITE" id="PS51103"/>
    </source>
</evidence>
<feature type="transmembrane region" description="Helical" evidence="12">
    <location>
        <begin position="171"/>
        <end position="196"/>
    </location>
</feature>
<evidence type="ECO:0000259" key="13">
    <source>
        <dbReference type="PROSITE" id="PS51098"/>
    </source>
</evidence>
<dbReference type="InterPro" id="IPR001996">
    <property type="entry name" value="PTS_IIB_1"/>
</dbReference>
<dbReference type="PROSITE" id="PS01035">
    <property type="entry name" value="PTS_EIIB_TYPE_1_CYS"/>
    <property type="match status" value="1"/>
</dbReference>
<dbReference type="EMBL" id="JBGONM010000048">
    <property type="protein sequence ID" value="MEZ8082957.1"/>
    <property type="molecule type" value="Genomic_DNA"/>
</dbReference>
<gene>
    <name evidence="15" type="primary">malX</name>
    <name evidence="15" type="ORF">ACED35_17720</name>
</gene>
<dbReference type="InterPro" id="IPR050429">
    <property type="entry name" value="PTS_Glucose_EIICBA"/>
</dbReference>
<evidence type="ECO:0000256" key="7">
    <source>
        <dbReference type="ARBA" id="ARBA00022692"/>
    </source>
</evidence>
<evidence type="ECO:0000313" key="16">
    <source>
        <dbReference type="Proteomes" id="UP001569154"/>
    </source>
</evidence>
<evidence type="ECO:0000256" key="12">
    <source>
        <dbReference type="SAM" id="Phobius"/>
    </source>
</evidence>
<evidence type="ECO:0000256" key="3">
    <source>
        <dbReference type="ARBA" id="ARBA00022475"/>
    </source>
</evidence>
<evidence type="ECO:0000256" key="11">
    <source>
        <dbReference type="PROSITE-ProRule" id="PRU00421"/>
    </source>
</evidence>
<keyword evidence="16" id="KW-1185">Reference proteome</keyword>
<feature type="transmembrane region" description="Helical" evidence="12">
    <location>
        <begin position="202"/>
        <end position="225"/>
    </location>
</feature>
<keyword evidence="8" id="KW-0418">Kinase</keyword>
<dbReference type="RefSeq" id="WP_017015250.1">
    <property type="nucleotide sequence ID" value="NZ_AJYG02000063.1"/>
</dbReference>
<dbReference type="NCBIfam" id="TIGR00826">
    <property type="entry name" value="EIIB_glc"/>
    <property type="match status" value="1"/>
</dbReference>
<feature type="transmembrane region" description="Helical" evidence="12">
    <location>
        <begin position="136"/>
        <end position="159"/>
    </location>
</feature>
<dbReference type="NCBIfam" id="NF007509">
    <property type="entry name" value="PRK10110.1"/>
    <property type="match status" value="1"/>
</dbReference>
<feature type="transmembrane region" description="Helical" evidence="12">
    <location>
        <begin position="403"/>
        <end position="422"/>
    </location>
</feature>
<evidence type="ECO:0000256" key="10">
    <source>
        <dbReference type="ARBA" id="ARBA00023136"/>
    </source>
</evidence>
<dbReference type="PROSITE" id="PS51098">
    <property type="entry name" value="PTS_EIIB_TYPE_1"/>
    <property type="match status" value="1"/>
</dbReference>
<keyword evidence="7 12" id="KW-0812">Transmembrane</keyword>